<name>A0A1Q5UCT6_9EURO</name>
<reference evidence="2 3" key="1">
    <citation type="submission" date="2016-10" db="EMBL/GenBank/DDBJ databases">
        <title>Genome sequence of the ascomycete fungus Penicillium subrubescens.</title>
        <authorList>
            <person name="De Vries R.P."/>
            <person name="Peng M."/>
            <person name="Dilokpimol A."/>
            <person name="Hilden K."/>
            <person name="Makela M.R."/>
            <person name="Grigoriev I."/>
            <person name="Riley R."/>
            <person name="Granchi Z."/>
        </authorList>
    </citation>
    <scope>NUCLEOTIDE SEQUENCE [LARGE SCALE GENOMIC DNA]</scope>
    <source>
        <strain evidence="2 3">CBS 132785</strain>
    </source>
</reference>
<dbReference type="AlphaFoldDB" id="A0A1Q5UCT6"/>
<organism evidence="2 3">
    <name type="scientific">Penicillium subrubescens</name>
    <dbReference type="NCBI Taxonomy" id="1316194"/>
    <lineage>
        <taxon>Eukaryota</taxon>
        <taxon>Fungi</taxon>
        <taxon>Dikarya</taxon>
        <taxon>Ascomycota</taxon>
        <taxon>Pezizomycotina</taxon>
        <taxon>Eurotiomycetes</taxon>
        <taxon>Eurotiomycetidae</taxon>
        <taxon>Eurotiales</taxon>
        <taxon>Aspergillaceae</taxon>
        <taxon>Penicillium</taxon>
    </lineage>
</organism>
<dbReference type="STRING" id="1316194.A0A1Q5UCT6"/>
<keyword evidence="3" id="KW-1185">Reference proteome</keyword>
<feature type="region of interest" description="Disordered" evidence="1">
    <location>
        <begin position="223"/>
        <end position="293"/>
    </location>
</feature>
<dbReference type="EMBL" id="MNBE01000370">
    <property type="protein sequence ID" value="OKP10270.1"/>
    <property type="molecule type" value="Genomic_DNA"/>
</dbReference>
<dbReference type="Proteomes" id="UP000186955">
    <property type="component" value="Unassembled WGS sequence"/>
</dbReference>
<evidence type="ECO:0000256" key="1">
    <source>
        <dbReference type="SAM" id="MobiDB-lite"/>
    </source>
</evidence>
<evidence type="ECO:0000313" key="2">
    <source>
        <dbReference type="EMBL" id="OKP10270.1"/>
    </source>
</evidence>
<feature type="compositionally biased region" description="Polar residues" evidence="1">
    <location>
        <begin position="226"/>
        <end position="237"/>
    </location>
</feature>
<gene>
    <name evidence="2" type="ORF">PENSUB_4316</name>
</gene>
<proteinExistence type="predicted"/>
<feature type="region of interest" description="Disordered" evidence="1">
    <location>
        <begin position="1"/>
        <end position="28"/>
    </location>
</feature>
<evidence type="ECO:0000313" key="3">
    <source>
        <dbReference type="Proteomes" id="UP000186955"/>
    </source>
</evidence>
<comment type="caution">
    <text evidence="2">The sequence shown here is derived from an EMBL/GenBank/DDBJ whole genome shotgun (WGS) entry which is preliminary data.</text>
</comment>
<accession>A0A1Q5UCT6</accession>
<protein>
    <submittedName>
        <fullName evidence="2">Uncharacterized protein</fullName>
    </submittedName>
</protein>
<sequence>MAAGITPPGSVLESPLTPPPTEEKPLSRSAQSVVKFLQLHLAGHRPQPWWERRLKPDHYTQVLRVLDADEPLRNYVEDKIRQLRQFQQIDGPVADFSKEVEHFATSRILIPEDTGDGRQSYSRREPDASFGHRQAHYPGVIVEVCYSQKRQRVSHLADEYILNTDGSVNAVIAFDIDYKGSKRATVTIWRPEYVTVDGVEEFRATAVVEAQVRLLQIHHSRRAEARQQSQTQLQGSINRVRPGVLKRPRPQTPPEQISSEDEGSVERKRDSKRGRRSSDYRPSSSSEDSKSEF</sequence>